<dbReference type="EMBL" id="CP037452">
    <property type="protein sequence ID" value="QDV51427.1"/>
    <property type="molecule type" value="Genomic_DNA"/>
</dbReference>
<evidence type="ECO:0000313" key="2">
    <source>
        <dbReference type="EMBL" id="QDV51427.1"/>
    </source>
</evidence>
<sequence>MRFSQTFCVAVCSFGLALFVGCSSKDDTRTFDDKDSQASAEAEHGHDHAHEHGPNGGHLLEVGEEQYHMEVVFDNDKRTLTAFILGPDAKTPFPIEGESIDFDLEVGDDEHEIPLAAKPLEGEKEGKSSRFVAAGKAIPDSIKAESDLNGHFHLDVGEDHFHVDLEHGDHDHGDHKGHDHDDHKHDEKAEAKKADADKAEPAKTEVKKEAPKTEDKN</sequence>
<dbReference type="KEGG" id="gfm:Enr17x_34830"/>
<gene>
    <name evidence="2" type="ORF">Enr17x_34830</name>
</gene>
<dbReference type="OrthoDB" id="276591at2"/>
<keyword evidence="3" id="KW-1185">Reference proteome</keyword>
<feature type="region of interest" description="Disordered" evidence="1">
    <location>
        <begin position="32"/>
        <end position="57"/>
    </location>
</feature>
<dbReference type="RefSeq" id="WP_145310630.1">
    <property type="nucleotide sequence ID" value="NZ_CP037452.1"/>
</dbReference>
<feature type="compositionally biased region" description="Basic and acidic residues" evidence="1">
    <location>
        <begin position="32"/>
        <end position="53"/>
    </location>
</feature>
<dbReference type="Proteomes" id="UP000318313">
    <property type="component" value="Chromosome"/>
</dbReference>
<feature type="region of interest" description="Disordered" evidence="1">
    <location>
        <begin position="164"/>
        <end position="217"/>
    </location>
</feature>
<dbReference type="PROSITE" id="PS51257">
    <property type="entry name" value="PROKAR_LIPOPROTEIN"/>
    <property type="match status" value="1"/>
</dbReference>
<accession>A0A518IEE3</accession>
<evidence type="ECO:0000256" key="1">
    <source>
        <dbReference type="SAM" id="MobiDB-lite"/>
    </source>
</evidence>
<dbReference type="AlphaFoldDB" id="A0A518IEE3"/>
<protein>
    <submittedName>
        <fullName evidence="2">Uncharacterized protein</fullName>
    </submittedName>
</protein>
<proteinExistence type="predicted"/>
<name>A0A518IEE3_9PLAN</name>
<reference evidence="2 3" key="1">
    <citation type="submission" date="2019-03" db="EMBL/GenBank/DDBJ databases">
        <title>Deep-cultivation of Planctomycetes and their phenomic and genomic characterization uncovers novel biology.</title>
        <authorList>
            <person name="Wiegand S."/>
            <person name="Jogler M."/>
            <person name="Boedeker C."/>
            <person name="Pinto D."/>
            <person name="Vollmers J."/>
            <person name="Rivas-Marin E."/>
            <person name="Kohn T."/>
            <person name="Peeters S.H."/>
            <person name="Heuer A."/>
            <person name="Rast P."/>
            <person name="Oberbeckmann S."/>
            <person name="Bunk B."/>
            <person name="Jeske O."/>
            <person name="Meyerdierks A."/>
            <person name="Storesund J.E."/>
            <person name="Kallscheuer N."/>
            <person name="Luecker S."/>
            <person name="Lage O.M."/>
            <person name="Pohl T."/>
            <person name="Merkel B.J."/>
            <person name="Hornburger P."/>
            <person name="Mueller R.-W."/>
            <person name="Bruemmer F."/>
            <person name="Labrenz M."/>
            <person name="Spormann A.M."/>
            <person name="Op den Camp H."/>
            <person name="Overmann J."/>
            <person name="Amann R."/>
            <person name="Jetten M.S.M."/>
            <person name="Mascher T."/>
            <person name="Medema M.H."/>
            <person name="Devos D.P."/>
            <person name="Kaster A.-K."/>
            <person name="Ovreas L."/>
            <person name="Rohde M."/>
            <person name="Galperin M.Y."/>
            <person name="Jogler C."/>
        </authorList>
    </citation>
    <scope>NUCLEOTIDE SEQUENCE [LARGE SCALE GENOMIC DNA]</scope>
    <source>
        <strain evidence="2 3">Enr17</strain>
    </source>
</reference>
<evidence type="ECO:0000313" key="3">
    <source>
        <dbReference type="Proteomes" id="UP000318313"/>
    </source>
</evidence>
<organism evidence="2 3">
    <name type="scientific">Gimesia fumaroli</name>
    <dbReference type="NCBI Taxonomy" id="2527976"/>
    <lineage>
        <taxon>Bacteria</taxon>
        <taxon>Pseudomonadati</taxon>
        <taxon>Planctomycetota</taxon>
        <taxon>Planctomycetia</taxon>
        <taxon>Planctomycetales</taxon>
        <taxon>Planctomycetaceae</taxon>
        <taxon>Gimesia</taxon>
    </lineage>
</organism>